<protein>
    <submittedName>
        <fullName evidence="3">Uncharacterized protein</fullName>
    </submittedName>
</protein>
<dbReference type="EMBL" id="ML977640">
    <property type="protein sequence ID" value="KAF1995356.1"/>
    <property type="molecule type" value="Genomic_DNA"/>
</dbReference>
<organism evidence="3 4">
    <name type="scientific">Amniculicola lignicola CBS 123094</name>
    <dbReference type="NCBI Taxonomy" id="1392246"/>
    <lineage>
        <taxon>Eukaryota</taxon>
        <taxon>Fungi</taxon>
        <taxon>Dikarya</taxon>
        <taxon>Ascomycota</taxon>
        <taxon>Pezizomycotina</taxon>
        <taxon>Dothideomycetes</taxon>
        <taxon>Pleosporomycetidae</taxon>
        <taxon>Pleosporales</taxon>
        <taxon>Amniculicolaceae</taxon>
        <taxon>Amniculicola</taxon>
    </lineage>
</organism>
<feature type="compositionally biased region" description="Pro residues" evidence="1">
    <location>
        <begin position="89"/>
        <end position="101"/>
    </location>
</feature>
<dbReference type="GO" id="GO:0019863">
    <property type="term" value="F:IgE binding"/>
    <property type="evidence" value="ECO:0007669"/>
    <property type="project" value="InterPro"/>
</dbReference>
<keyword evidence="4" id="KW-1185">Reference proteome</keyword>
<dbReference type="AlphaFoldDB" id="A0A6A5WCK5"/>
<feature type="signal peptide" evidence="2">
    <location>
        <begin position="1"/>
        <end position="19"/>
    </location>
</feature>
<name>A0A6A5WCK5_9PLEO</name>
<feature type="chain" id="PRO_5025472512" evidence="2">
    <location>
        <begin position="20"/>
        <end position="334"/>
    </location>
</feature>
<evidence type="ECO:0000256" key="2">
    <source>
        <dbReference type="SAM" id="SignalP"/>
    </source>
</evidence>
<dbReference type="Proteomes" id="UP000799779">
    <property type="component" value="Unassembled WGS sequence"/>
</dbReference>
<dbReference type="PANTHER" id="PTHR42039:SF1">
    <property type="entry name" value="PUTATIVE (AFU_ORTHOLOGUE AFUA_3G02940)-RELATED"/>
    <property type="match status" value="1"/>
</dbReference>
<evidence type="ECO:0000256" key="1">
    <source>
        <dbReference type="SAM" id="MobiDB-lite"/>
    </source>
</evidence>
<feature type="region of interest" description="Disordered" evidence="1">
    <location>
        <begin position="60"/>
        <end position="127"/>
    </location>
</feature>
<accession>A0A6A5WCK5</accession>
<dbReference type="Pfam" id="PF25312">
    <property type="entry name" value="Allergen_Asp_f_4"/>
    <property type="match status" value="1"/>
</dbReference>
<dbReference type="PANTHER" id="PTHR42039">
    <property type="entry name" value="PUTATIVE (AFU_ORTHOLOGUE AFUA_3G02940)-RELATED"/>
    <property type="match status" value="1"/>
</dbReference>
<feature type="compositionally biased region" description="Low complexity" evidence="1">
    <location>
        <begin position="111"/>
        <end position="121"/>
    </location>
</feature>
<dbReference type="InterPro" id="IPR038903">
    <property type="entry name" value="Allergen_Asp_f_4"/>
</dbReference>
<dbReference type="GO" id="GO:0005576">
    <property type="term" value="C:extracellular region"/>
    <property type="evidence" value="ECO:0007669"/>
    <property type="project" value="InterPro"/>
</dbReference>
<gene>
    <name evidence="3" type="ORF">P154DRAFT_474478</name>
</gene>
<evidence type="ECO:0000313" key="4">
    <source>
        <dbReference type="Proteomes" id="UP000799779"/>
    </source>
</evidence>
<dbReference type="OrthoDB" id="5320938at2759"/>
<reference evidence="3" key="1">
    <citation type="journal article" date="2020" name="Stud. Mycol.">
        <title>101 Dothideomycetes genomes: a test case for predicting lifestyles and emergence of pathogens.</title>
        <authorList>
            <person name="Haridas S."/>
            <person name="Albert R."/>
            <person name="Binder M."/>
            <person name="Bloem J."/>
            <person name="Labutti K."/>
            <person name="Salamov A."/>
            <person name="Andreopoulos B."/>
            <person name="Baker S."/>
            <person name="Barry K."/>
            <person name="Bills G."/>
            <person name="Bluhm B."/>
            <person name="Cannon C."/>
            <person name="Castanera R."/>
            <person name="Culley D."/>
            <person name="Daum C."/>
            <person name="Ezra D."/>
            <person name="Gonzalez J."/>
            <person name="Henrissat B."/>
            <person name="Kuo A."/>
            <person name="Liang C."/>
            <person name="Lipzen A."/>
            <person name="Lutzoni F."/>
            <person name="Magnuson J."/>
            <person name="Mondo S."/>
            <person name="Nolan M."/>
            <person name="Ohm R."/>
            <person name="Pangilinan J."/>
            <person name="Park H.-J."/>
            <person name="Ramirez L."/>
            <person name="Alfaro M."/>
            <person name="Sun H."/>
            <person name="Tritt A."/>
            <person name="Yoshinaga Y."/>
            <person name="Zwiers L.-H."/>
            <person name="Turgeon B."/>
            <person name="Goodwin S."/>
            <person name="Spatafora J."/>
            <person name="Crous P."/>
            <person name="Grigoriev I."/>
        </authorList>
    </citation>
    <scope>NUCLEOTIDE SEQUENCE</scope>
    <source>
        <strain evidence="3">CBS 123094</strain>
    </source>
</reference>
<evidence type="ECO:0000313" key="3">
    <source>
        <dbReference type="EMBL" id="KAF1995356.1"/>
    </source>
</evidence>
<keyword evidence="2" id="KW-0732">Signal</keyword>
<proteinExistence type="predicted"/>
<sequence>MRYSSALVLSTLAIGQAAAGSVRHASFHARRSAAKRDNSAVDWSKVSYDLSSVDWSTVDFGNGKPSPSPTPSPVVAAAEEKESSSATPTPTPEPTPSPEPSPSQAEEPKKSSAAPKPSKSASGGGVLTSGAELKKAVEGIGAYVGSNPTSNNGKIWLGDDSDWTMTFTNKKGQDMLLFCWEAKGYSGMIMSDANDTPWVSILIPTGESQTVAFGLAVSGGCAPAKLSDKLAFFGAIDNTWLEFTTGRGPLGAFDVSREVNMSGDSISAVGSVCTSDMDTCVFKCKNGNSCEASGTYYLSNCEGSGGMTGTASDGGASGGCQMGTGKEHIEVALF</sequence>